<sequence length="506" mass="55880">MVKKKADVELLHVDADLQAEIVGKYNADLQKAVQIEEKKTRETATEAVQEHVIAEYEERYAEHEEHDRIMRDVAEILEQMEHAEVRRLITEDKVRPDGRRVDEIRPLDAEIDFLPKVHGSGLFTRGQTQALSVLTLAPMGDTQIVDGLDEEYKKRFMHHYNFPQYSVGETGRYGAPGRREIGHGALGERALAQVLPSLETFPYAIRLVAEVLESNGSSSQASICAGTLALMAGGVPIKAPVAGIAMGLISDGTNYTVLTDIQGLEDHFGDMDFKVAGTREGITALQMDIKIEGITPQILEEALAQAKKARFEILDVIEEAIPAPRLELAPTAPKIDTIKVDVDKIKIVIGKGGETIDKIIEETGVKIDIDEDGNIAIYSSDQEAINRTKEIIAGLVREAKVGEVYEAEVVRIEKFGAFVNLFDKTDALVHISEIAWTRTNKVEDVLAVGDKVTVKVVKVDDKGRIDASMKALLPRPPRSEKSTKDHQSVSHHGSPKDNKGKEEYDK</sequence>
<evidence type="ECO:0000256" key="1">
    <source>
        <dbReference type="ARBA" id="ARBA00007404"/>
    </source>
</evidence>
<protein>
    <recommendedName>
        <fullName evidence="2 9">Polyribonucleotide nucleotidyltransferase</fullName>
        <ecNumber evidence="2 9">2.7.7.8</ecNumber>
    </recommendedName>
</protein>
<dbReference type="FunFam" id="3.30.230.70:FF:000002">
    <property type="entry name" value="Polyribonucleotide nucleotidyltransferase"/>
    <property type="match status" value="1"/>
</dbReference>
<dbReference type="EC" id="2.7.7.8" evidence="2 9"/>
<dbReference type="InterPro" id="IPR015847">
    <property type="entry name" value="ExoRNase_PH_dom2"/>
</dbReference>
<evidence type="ECO:0000256" key="9">
    <source>
        <dbReference type="NCBIfam" id="TIGR03591"/>
    </source>
</evidence>
<dbReference type="GO" id="GO:0006396">
    <property type="term" value="P:RNA processing"/>
    <property type="evidence" value="ECO:0007669"/>
    <property type="project" value="InterPro"/>
</dbReference>
<dbReference type="InterPro" id="IPR015848">
    <property type="entry name" value="PNPase_PH_RNA-bd_bac/org-type"/>
</dbReference>
<dbReference type="InterPro" id="IPR036612">
    <property type="entry name" value="KH_dom_type_1_sf"/>
</dbReference>
<dbReference type="CDD" id="cd02393">
    <property type="entry name" value="KH-I_PNPase"/>
    <property type="match status" value="1"/>
</dbReference>
<feature type="domain" description="S1 motif" evidence="12">
    <location>
        <begin position="402"/>
        <end position="470"/>
    </location>
</feature>
<evidence type="ECO:0000259" key="12">
    <source>
        <dbReference type="PROSITE" id="PS50126"/>
    </source>
</evidence>
<evidence type="ECO:0000256" key="11">
    <source>
        <dbReference type="SAM" id="MobiDB-lite"/>
    </source>
</evidence>
<dbReference type="CDD" id="cd11364">
    <property type="entry name" value="RNase_PH_PNPase_2"/>
    <property type="match status" value="1"/>
</dbReference>
<gene>
    <name evidence="13" type="ORF">SRT_01520</name>
</gene>
<dbReference type="SUPFAM" id="SSF54791">
    <property type="entry name" value="Eukaryotic type KH-domain (KH-domain type I)"/>
    <property type="match status" value="1"/>
</dbReference>
<dbReference type="SUPFAM" id="SSF50249">
    <property type="entry name" value="Nucleic acid-binding proteins"/>
    <property type="match status" value="1"/>
</dbReference>
<dbReference type="InterPro" id="IPR004088">
    <property type="entry name" value="KH_dom_type_1"/>
</dbReference>
<accession>A0A1L7LGU1</accession>
<dbReference type="InterPro" id="IPR004087">
    <property type="entry name" value="KH_dom"/>
</dbReference>
<evidence type="ECO:0000256" key="5">
    <source>
        <dbReference type="ARBA" id="ARBA00022695"/>
    </source>
</evidence>
<dbReference type="InterPro" id="IPR012340">
    <property type="entry name" value="NA-bd_OB-fold"/>
</dbReference>
<dbReference type="SUPFAM" id="SSF54211">
    <property type="entry name" value="Ribosomal protein S5 domain 2-like"/>
    <property type="match status" value="1"/>
</dbReference>
<dbReference type="PROSITE" id="PS50126">
    <property type="entry name" value="S1"/>
    <property type="match status" value="1"/>
</dbReference>
<dbReference type="GO" id="GO:0006402">
    <property type="term" value="P:mRNA catabolic process"/>
    <property type="evidence" value="ECO:0007669"/>
    <property type="project" value="UniProtKB-UniRule"/>
</dbReference>
<dbReference type="GO" id="GO:0000175">
    <property type="term" value="F:3'-5'-RNA exonuclease activity"/>
    <property type="evidence" value="ECO:0007669"/>
    <property type="project" value="TreeGrafter"/>
</dbReference>
<dbReference type="FunFam" id="2.40.50.140:FF:000023">
    <property type="entry name" value="Polyribonucleotide nucleotidyltransferase"/>
    <property type="match status" value="1"/>
</dbReference>
<evidence type="ECO:0000313" key="14">
    <source>
        <dbReference type="Proteomes" id="UP000217758"/>
    </source>
</evidence>
<keyword evidence="7" id="KW-0460">Magnesium</keyword>
<feature type="region of interest" description="Disordered" evidence="11">
    <location>
        <begin position="468"/>
        <end position="506"/>
    </location>
</feature>
<dbReference type="GO" id="GO:0004654">
    <property type="term" value="F:polyribonucleotide nucleotidyltransferase activity"/>
    <property type="evidence" value="ECO:0007669"/>
    <property type="project" value="UniProtKB-UniRule"/>
</dbReference>
<evidence type="ECO:0000256" key="4">
    <source>
        <dbReference type="ARBA" id="ARBA00022679"/>
    </source>
</evidence>
<dbReference type="SMART" id="SM00322">
    <property type="entry name" value="KH"/>
    <property type="match status" value="1"/>
</dbReference>
<evidence type="ECO:0000256" key="7">
    <source>
        <dbReference type="ARBA" id="ARBA00022842"/>
    </source>
</evidence>
<proteinExistence type="inferred from homology"/>
<name>A0A1L7LGU1_9STRE</name>
<evidence type="ECO:0000256" key="3">
    <source>
        <dbReference type="ARBA" id="ARBA00022490"/>
    </source>
</evidence>
<dbReference type="Gene3D" id="3.30.1370.10">
    <property type="entry name" value="K Homology domain, type 1"/>
    <property type="match status" value="1"/>
</dbReference>
<dbReference type="SMART" id="SM00316">
    <property type="entry name" value="S1"/>
    <property type="match status" value="1"/>
</dbReference>
<dbReference type="FunFam" id="3.30.1370.10:FF:000001">
    <property type="entry name" value="Polyribonucleotide nucleotidyltransferase"/>
    <property type="match status" value="1"/>
</dbReference>
<dbReference type="Pfam" id="PF01138">
    <property type="entry name" value="RNase_PH"/>
    <property type="match status" value="1"/>
</dbReference>
<dbReference type="GO" id="GO:0003723">
    <property type="term" value="F:RNA binding"/>
    <property type="evidence" value="ECO:0007669"/>
    <property type="project" value="UniProtKB-UniRule"/>
</dbReference>
<dbReference type="NCBIfam" id="NF008805">
    <property type="entry name" value="PRK11824.1"/>
    <property type="match status" value="1"/>
</dbReference>
<evidence type="ECO:0000256" key="10">
    <source>
        <dbReference type="PROSITE-ProRule" id="PRU00117"/>
    </source>
</evidence>
<dbReference type="InterPro" id="IPR012162">
    <property type="entry name" value="PNPase"/>
</dbReference>
<comment type="similarity">
    <text evidence="1">Belongs to the polyribonucleotide nucleotidyltransferase family.</text>
</comment>
<evidence type="ECO:0000256" key="8">
    <source>
        <dbReference type="ARBA" id="ARBA00022884"/>
    </source>
</evidence>
<keyword evidence="3" id="KW-0963">Cytoplasm</keyword>
<dbReference type="AlphaFoldDB" id="A0A1L7LGU1"/>
<keyword evidence="6" id="KW-0479">Metal-binding</keyword>
<dbReference type="SUPFAM" id="SSF46915">
    <property type="entry name" value="Polynucleotide phosphorylase/guanosine pentaphosphate synthase (PNPase/GPSI), domain 3"/>
    <property type="match status" value="1"/>
</dbReference>
<dbReference type="KEGG" id="strg:SRT_01520"/>
<dbReference type="GO" id="GO:0005829">
    <property type="term" value="C:cytosol"/>
    <property type="evidence" value="ECO:0007669"/>
    <property type="project" value="TreeGrafter"/>
</dbReference>
<dbReference type="InterPro" id="IPR036456">
    <property type="entry name" value="PNPase_PH_RNA-bd_sf"/>
</dbReference>
<dbReference type="InterPro" id="IPR027408">
    <property type="entry name" value="PNPase/RNase_PH_dom_sf"/>
</dbReference>
<keyword evidence="4 13" id="KW-0808">Transferase</keyword>
<dbReference type="Pfam" id="PF03726">
    <property type="entry name" value="PNPase"/>
    <property type="match status" value="1"/>
</dbReference>
<dbReference type="InterPro" id="IPR001247">
    <property type="entry name" value="ExoRNase_PH_dom1"/>
</dbReference>
<dbReference type="InterPro" id="IPR003029">
    <property type="entry name" value="S1_domain"/>
</dbReference>
<evidence type="ECO:0000256" key="2">
    <source>
        <dbReference type="ARBA" id="ARBA00012416"/>
    </source>
</evidence>
<evidence type="ECO:0000256" key="6">
    <source>
        <dbReference type="ARBA" id="ARBA00022723"/>
    </source>
</evidence>
<keyword evidence="8 10" id="KW-0694">RNA-binding</keyword>
<dbReference type="Gene3D" id="3.30.230.70">
    <property type="entry name" value="GHMP Kinase, N-terminal domain"/>
    <property type="match status" value="1"/>
</dbReference>
<dbReference type="SUPFAM" id="SSF55666">
    <property type="entry name" value="Ribonuclease PH domain 2-like"/>
    <property type="match status" value="1"/>
</dbReference>
<dbReference type="EMBL" id="AP014612">
    <property type="protein sequence ID" value="BAQ23413.1"/>
    <property type="molecule type" value="Genomic_DNA"/>
</dbReference>
<dbReference type="InterPro" id="IPR036345">
    <property type="entry name" value="ExoRNase_PH_dom2_sf"/>
</dbReference>
<feature type="compositionally biased region" description="Basic and acidic residues" evidence="11">
    <location>
        <begin position="477"/>
        <end position="506"/>
    </location>
</feature>
<keyword evidence="14" id="KW-1185">Reference proteome</keyword>
<reference evidence="13 14" key="1">
    <citation type="journal article" date="2016" name="Microbiol. Immunol.">
        <title>Complete genome sequence of Streptococcus troglodytae TKU31 isolated from the oral cavity of a chimpanzee (Pan troglodytes).</title>
        <authorList>
            <person name="Okamoto M."/>
            <person name="Naito M."/>
            <person name="Miyanohara M."/>
            <person name="Imai S."/>
            <person name="Nomura Y."/>
            <person name="Saito W."/>
            <person name="Momoi Y."/>
            <person name="Takada K."/>
            <person name="Miyabe-Nishiwaki T."/>
            <person name="Tomonaga M."/>
            <person name="Hanada N."/>
        </authorList>
    </citation>
    <scope>NUCLEOTIDE SEQUENCE [LARGE SCALE GENOMIC DNA]</scope>
    <source>
        <strain evidence="14">TKU 31</strain>
    </source>
</reference>
<dbReference type="NCBIfam" id="TIGR03591">
    <property type="entry name" value="polynuc_phos"/>
    <property type="match status" value="1"/>
</dbReference>
<keyword evidence="5" id="KW-0548">Nucleotidyltransferase</keyword>
<dbReference type="PANTHER" id="PTHR11252:SF0">
    <property type="entry name" value="POLYRIBONUCLEOTIDE NUCLEOTIDYLTRANSFERASE 1, MITOCHONDRIAL"/>
    <property type="match status" value="1"/>
</dbReference>
<dbReference type="Pfam" id="PF03725">
    <property type="entry name" value="RNase_PH_C"/>
    <property type="match status" value="1"/>
</dbReference>
<dbReference type="Gene3D" id="2.40.50.140">
    <property type="entry name" value="Nucleic acid-binding proteins"/>
    <property type="match status" value="1"/>
</dbReference>
<dbReference type="Pfam" id="PF00575">
    <property type="entry name" value="S1"/>
    <property type="match status" value="1"/>
</dbReference>
<organism evidence="13 14">
    <name type="scientific">Streptococcus troglodytae</name>
    <dbReference type="NCBI Taxonomy" id="1111760"/>
    <lineage>
        <taxon>Bacteria</taxon>
        <taxon>Bacillati</taxon>
        <taxon>Bacillota</taxon>
        <taxon>Bacilli</taxon>
        <taxon>Lactobacillales</taxon>
        <taxon>Streptococcaceae</taxon>
        <taxon>Streptococcus</taxon>
    </lineage>
</organism>
<dbReference type="PANTHER" id="PTHR11252">
    <property type="entry name" value="POLYRIBONUCLEOTIDE NUCLEOTIDYLTRANSFERASE"/>
    <property type="match status" value="1"/>
</dbReference>
<dbReference type="Pfam" id="PF00013">
    <property type="entry name" value="KH_1"/>
    <property type="match status" value="1"/>
</dbReference>
<dbReference type="GO" id="GO:0046872">
    <property type="term" value="F:metal ion binding"/>
    <property type="evidence" value="ECO:0007669"/>
    <property type="project" value="UniProtKB-KW"/>
</dbReference>
<dbReference type="Proteomes" id="UP000217758">
    <property type="component" value="Chromosome"/>
</dbReference>
<dbReference type="InterPro" id="IPR020568">
    <property type="entry name" value="Ribosomal_Su5_D2-typ_SF"/>
</dbReference>
<dbReference type="PROSITE" id="PS50084">
    <property type="entry name" value="KH_TYPE_1"/>
    <property type="match status" value="1"/>
</dbReference>
<evidence type="ECO:0000313" key="13">
    <source>
        <dbReference type="EMBL" id="BAQ23413.1"/>
    </source>
</evidence>